<evidence type="ECO:0000313" key="2">
    <source>
        <dbReference type="Proteomes" id="UP001148629"/>
    </source>
</evidence>
<protein>
    <submittedName>
        <fullName evidence="1">Uncharacterized protein</fullName>
    </submittedName>
</protein>
<name>A0ACC1SFG5_9HYPO</name>
<reference evidence="1" key="1">
    <citation type="submission" date="2022-08" db="EMBL/GenBank/DDBJ databases">
        <title>Genome Sequence of Fusarium decemcellulare.</title>
        <authorList>
            <person name="Buettner E."/>
        </authorList>
    </citation>
    <scope>NUCLEOTIDE SEQUENCE</scope>
    <source>
        <strain evidence="1">Babe19</strain>
    </source>
</reference>
<dbReference type="EMBL" id="JANRMS010000512">
    <property type="protein sequence ID" value="KAJ3538576.1"/>
    <property type="molecule type" value="Genomic_DNA"/>
</dbReference>
<gene>
    <name evidence="1" type="ORF">NM208_g5855</name>
</gene>
<comment type="caution">
    <text evidence="1">The sequence shown here is derived from an EMBL/GenBank/DDBJ whole genome shotgun (WGS) entry which is preliminary data.</text>
</comment>
<proteinExistence type="predicted"/>
<dbReference type="Proteomes" id="UP001148629">
    <property type="component" value="Unassembled WGS sequence"/>
</dbReference>
<organism evidence="1 2">
    <name type="scientific">Fusarium decemcellulare</name>
    <dbReference type="NCBI Taxonomy" id="57161"/>
    <lineage>
        <taxon>Eukaryota</taxon>
        <taxon>Fungi</taxon>
        <taxon>Dikarya</taxon>
        <taxon>Ascomycota</taxon>
        <taxon>Pezizomycotina</taxon>
        <taxon>Sordariomycetes</taxon>
        <taxon>Hypocreomycetidae</taxon>
        <taxon>Hypocreales</taxon>
        <taxon>Nectriaceae</taxon>
        <taxon>Fusarium</taxon>
        <taxon>Fusarium decemcellulare species complex</taxon>
    </lineage>
</organism>
<keyword evidence="2" id="KW-1185">Reference proteome</keyword>
<sequence>MDPGLASTKLKGGNGGIIKEKINATVALNIDINRALAMYATSADKSWLKLIRNRLDEISGGQFAKNMKPGDIIFLHMKCMFTRPSEVEIQDVEDFIAVAKEEWGNGSPIPTYFKASSVFRMVKGMQHGALRDVHVPALFWRPIIMAFCSYCEYPQAEDEESLKALVESTYATVKASYTTEPDRSVMVGFNTSGAEYLAILNSVADSLRMTIDAATEWMRAERDKFPGGVDAEGTKDLNNLLREISSEIDSCAVYNTLSNVAHAINQRYQAGCTEFLDLLKVQLDLVERTRDLLVQLHQEGEDDEDDEGNDEDDMGDESTDI</sequence>
<evidence type="ECO:0000313" key="1">
    <source>
        <dbReference type="EMBL" id="KAJ3538576.1"/>
    </source>
</evidence>
<accession>A0ACC1SFG5</accession>